<feature type="compositionally biased region" description="Basic and acidic residues" evidence="1">
    <location>
        <begin position="43"/>
        <end position="55"/>
    </location>
</feature>
<evidence type="ECO:0000313" key="3">
    <source>
        <dbReference type="Proteomes" id="UP001328107"/>
    </source>
</evidence>
<dbReference type="AlphaFoldDB" id="A0AAN5DFB6"/>
<comment type="caution">
    <text evidence="2">The sequence shown here is derived from an EMBL/GenBank/DDBJ whole genome shotgun (WGS) entry which is preliminary data.</text>
</comment>
<evidence type="ECO:0000313" key="2">
    <source>
        <dbReference type="EMBL" id="GMR62153.1"/>
    </source>
</evidence>
<accession>A0AAN5DFB6</accession>
<reference evidence="3" key="1">
    <citation type="submission" date="2022-10" db="EMBL/GenBank/DDBJ databases">
        <title>Genome assembly of Pristionchus species.</title>
        <authorList>
            <person name="Yoshida K."/>
            <person name="Sommer R.J."/>
        </authorList>
    </citation>
    <scope>NUCLEOTIDE SEQUENCE [LARGE SCALE GENOMIC DNA]</scope>
    <source>
        <strain evidence="3">RS5460</strain>
    </source>
</reference>
<gene>
    <name evidence="2" type="ORF">PMAYCL1PPCAC_32348</name>
</gene>
<feature type="region of interest" description="Disordered" evidence="1">
    <location>
        <begin position="1"/>
        <end position="56"/>
    </location>
</feature>
<protein>
    <submittedName>
        <fullName evidence="2">Uncharacterized protein</fullName>
    </submittedName>
</protein>
<evidence type="ECO:0000256" key="1">
    <source>
        <dbReference type="SAM" id="MobiDB-lite"/>
    </source>
</evidence>
<feature type="compositionally biased region" description="Low complexity" evidence="1">
    <location>
        <begin position="10"/>
        <end position="19"/>
    </location>
</feature>
<dbReference type="EMBL" id="BTRK01000006">
    <property type="protein sequence ID" value="GMR62153.1"/>
    <property type="molecule type" value="Genomic_DNA"/>
</dbReference>
<organism evidence="2 3">
    <name type="scientific">Pristionchus mayeri</name>
    <dbReference type="NCBI Taxonomy" id="1317129"/>
    <lineage>
        <taxon>Eukaryota</taxon>
        <taxon>Metazoa</taxon>
        <taxon>Ecdysozoa</taxon>
        <taxon>Nematoda</taxon>
        <taxon>Chromadorea</taxon>
        <taxon>Rhabditida</taxon>
        <taxon>Rhabditina</taxon>
        <taxon>Diplogasteromorpha</taxon>
        <taxon>Diplogasteroidea</taxon>
        <taxon>Neodiplogasteridae</taxon>
        <taxon>Pristionchus</taxon>
    </lineage>
</organism>
<proteinExistence type="predicted"/>
<sequence>MSRWSRRGRSSTTTSSSSSPLTVNTIRPRSWLSTRSSTLAETNRSERHCKGEIEPTSRTPHAFIAHLVSFLTPLLASSSVGRQKERWRQLRGREDLPQICTAFSPPIEPFSGVSVVGSPGRWEAAAVAGRSR</sequence>
<feature type="compositionally biased region" description="Polar residues" evidence="1">
    <location>
        <begin position="20"/>
        <end position="42"/>
    </location>
</feature>
<name>A0AAN5DFB6_9BILA</name>
<dbReference type="Proteomes" id="UP001328107">
    <property type="component" value="Unassembled WGS sequence"/>
</dbReference>
<keyword evidence="3" id="KW-1185">Reference proteome</keyword>